<dbReference type="Proteomes" id="UP000193411">
    <property type="component" value="Unassembled WGS sequence"/>
</dbReference>
<keyword evidence="3" id="KW-1185">Reference proteome</keyword>
<comment type="caution">
    <text evidence="2">The sequence shown here is derived from an EMBL/GenBank/DDBJ whole genome shotgun (WGS) entry which is preliminary data.</text>
</comment>
<dbReference type="AlphaFoldDB" id="A0A1Y2HPL6"/>
<evidence type="ECO:0000313" key="2">
    <source>
        <dbReference type="EMBL" id="ORZ36548.1"/>
    </source>
</evidence>
<reference evidence="2 3" key="1">
    <citation type="submission" date="2016-07" db="EMBL/GenBank/DDBJ databases">
        <title>Pervasive Adenine N6-methylation of Active Genes in Fungi.</title>
        <authorList>
            <consortium name="DOE Joint Genome Institute"/>
            <person name="Mondo S.J."/>
            <person name="Dannebaum R.O."/>
            <person name="Kuo R.C."/>
            <person name="Labutti K."/>
            <person name="Haridas S."/>
            <person name="Kuo A."/>
            <person name="Salamov A."/>
            <person name="Ahrendt S.R."/>
            <person name="Lipzen A."/>
            <person name="Sullivan W."/>
            <person name="Andreopoulos W.B."/>
            <person name="Clum A."/>
            <person name="Lindquist E."/>
            <person name="Daum C."/>
            <person name="Ramamoorthy G.K."/>
            <person name="Gryganskyi A."/>
            <person name="Culley D."/>
            <person name="Magnuson J.K."/>
            <person name="James T.Y."/>
            <person name="O'Malley M.A."/>
            <person name="Stajich J.E."/>
            <person name="Spatafora J.W."/>
            <person name="Visel A."/>
            <person name="Grigoriev I.V."/>
        </authorList>
    </citation>
    <scope>NUCLEOTIDE SEQUENCE [LARGE SCALE GENOMIC DNA]</scope>
    <source>
        <strain evidence="2 3">PL171</strain>
    </source>
</reference>
<dbReference type="EMBL" id="MCFL01000016">
    <property type="protein sequence ID" value="ORZ36548.1"/>
    <property type="molecule type" value="Genomic_DNA"/>
</dbReference>
<evidence type="ECO:0000256" key="1">
    <source>
        <dbReference type="SAM" id="MobiDB-lite"/>
    </source>
</evidence>
<organism evidence="2 3">
    <name type="scientific">Catenaria anguillulae PL171</name>
    <dbReference type="NCBI Taxonomy" id="765915"/>
    <lineage>
        <taxon>Eukaryota</taxon>
        <taxon>Fungi</taxon>
        <taxon>Fungi incertae sedis</taxon>
        <taxon>Blastocladiomycota</taxon>
        <taxon>Blastocladiomycetes</taxon>
        <taxon>Blastocladiales</taxon>
        <taxon>Catenariaceae</taxon>
        <taxon>Catenaria</taxon>
    </lineage>
</organism>
<gene>
    <name evidence="2" type="ORF">BCR44DRAFT_49527</name>
</gene>
<protein>
    <submittedName>
        <fullName evidence="2">Uncharacterized protein</fullName>
    </submittedName>
</protein>
<accession>A0A1Y2HPL6</accession>
<feature type="compositionally biased region" description="Polar residues" evidence="1">
    <location>
        <begin position="81"/>
        <end position="91"/>
    </location>
</feature>
<sequence>MSSSSSLPSTRSSFRATSPDTTAADLAATAADTAAAMPSSDDSVPNSGGSAYEPTSDDWAAAAKEDAEDAEDAKGGAIRPNRTNRQVMNPQSISRARFHQFYKRSLLPLDDPNWCDPAGGIPPRDKDGKIPAEYKDMLALMFHALHKRREGTDLALVKAVQEDAAASLSRHPGE</sequence>
<proteinExistence type="predicted"/>
<name>A0A1Y2HPL6_9FUNG</name>
<evidence type="ECO:0000313" key="3">
    <source>
        <dbReference type="Proteomes" id="UP000193411"/>
    </source>
</evidence>
<feature type="region of interest" description="Disordered" evidence="1">
    <location>
        <begin position="1"/>
        <end position="91"/>
    </location>
</feature>
<feature type="compositionally biased region" description="Low complexity" evidence="1">
    <location>
        <begin position="1"/>
        <end position="43"/>
    </location>
</feature>